<name>A0A4D6N9A4_VIGUN</name>
<dbReference type="InterPro" id="IPR036641">
    <property type="entry name" value="HPT_dom_sf"/>
</dbReference>
<gene>
    <name evidence="3" type="ORF">DEO72_LG10g660</name>
</gene>
<dbReference type="Pfam" id="PF00248">
    <property type="entry name" value="Aldo_ket_red"/>
    <property type="match status" value="1"/>
</dbReference>
<organism evidence="3 4">
    <name type="scientific">Vigna unguiculata</name>
    <name type="common">Cowpea</name>
    <dbReference type="NCBI Taxonomy" id="3917"/>
    <lineage>
        <taxon>Eukaryota</taxon>
        <taxon>Viridiplantae</taxon>
        <taxon>Streptophyta</taxon>
        <taxon>Embryophyta</taxon>
        <taxon>Tracheophyta</taxon>
        <taxon>Spermatophyta</taxon>
        <taxon>Magnoliopsida</taxon>
        <taxon>eudicotyledons</taxon>
        <taxon>Gunneridae</taxon>
        <taxon>Pentapetalae</taxon>
        <taxon>rosids</taxon>
        <taxon>fabids</taxon>
        <taxon>Fabales</taxon>
        <taxon>Fabaceae</taxon>
        <taxon>Papilionoideae</taxon>
        <taxon>50 kb inversion clade</taxon>
        <taxon>NPAAA clade</taxon>
        <taxon>indigoferoid/millettioid clade</taxon>
        <taxon>Phaseoleae</taxon>
        <taxon>Vigna</taxon>
    </lineage>
</organism>
<keyword evidence="4" id="KW-1185">Reference proteome</keyword>
<evidence type="ECO:0000313" key="4">
    <source>
        <dbReference type="Proteomes" id="UP000501690"/>
    </source>
</evidence>
<feature type="region of interest" description="Disordered" evidence="1">
    <location>
        <begin position="144"/>
        <end position="165"/>
    </location>
</feature>
<feature type="domain" description="NADP-dependent oxidoreductase" evidence="2">
    <location>
        <begin position="406"/>
        <end position="708"/>
    </location>
</feature>
<dbReference type="Proteomes" id="UP000501690">
    <property type="component" value="Linkage Group LG10"/>
</dbReference>
<dbReference type="InterPro" id="IPR036812">
    <property type="entry name" value="NAD(P)_OxRdtase_dom_sf"/>
</dbReference>
<reference evidence="3 4" key="1">
    <citation type="submission" date="2019-04" db="EMBL/GenBank/DDBJ databases">
        <title>An improved genome assembly and genetic linkage map for asparagus bean, Vigna unguiculata ssp. sesquipedialis.</title>
        <authorList>
            <person name="Xia Q."/>
            <person name="Zhang R."/>
            <person name="Dong Y."/>
        </authorList>
    </citation>
    <scope>NUCLEOTIDE SEQUENCE [LARGE SCALE GENOMIC DNA]</scope>
    <source>
        <tissue evidence="3">Leaf</tissue>
    </source>
</reference>
<dbReference type="PANTHER" id="PTHR43147">
    <property type="entry name" value="PROTEIN TAS"/>
    <property type="match status" value="1"/>
</dbReference>
<dbReference type="GO" id="GO:0000160">
    <property type="term" value="P:phosphorelay signal transduction system"/>
    <property type="evidence" value="ECO:0007669"/>
    <property type="project" value="InterPro"/>
</dbReference>
<dbReference type="CDD" id="cd19101">
    <property type="entry name" value="AKR_unchar"/>
    <property type="match status" value="1"/>
</dbReference>
<sequence>MSLSILRGLLQGYTKSLLDEGVVNDEFNVMVALKRIGEPNHVVQLIETYIADVERILSELLRHEEDKKIELQKLTSLAREIEDKSTRIGAELVKAACYDVIKACDDNNQQNFGRSLTLLRKEFSSTKKKLTSFAQMEQRIIRLEKSQSPASTSQSPKFCKNKKKGSSENMYGLVDLGPFEKTGEGTKPSILNSIVLVILSCVFCVKLNPPEMTAILSHHHRLFSTATRLNSATRDSRRRRGSGTNSVRCADVSTATNENRRVTVSNRSDSLEICRVLNGMWQTSGGWGRIDRDDAVEAMLRYADAGLSTFDMADHCRATRKFAKRSCLISCISYSHYRFLSNLEMSELLRHSLGKFTFSPNGAPTRRGIVVTPKYRHLRPFQCVYTQDNRSIVVKNGNDSLDICRVVNGMWQTSGGWGRIDRNDAVDAMLKYADAGLTTFDMADIYGPAEDLYGIFINRVRRERPPELLEQVRGLTKWVPPPVKMTASFVKDSINVSRKRMDVESLDMLQFHWWDYSNPGYLDALKHLTDLKEEGKIKTVALTNFDTERLQIILENEIPVVSNQVQHSLVDMRPQQRMAELCQHTGVKLITYGTVMGGLLSEKFLDTNIAIPFAGPAINTPSLQKYKRMVDAWGGWNLFQGLLRTLKQVATKHGVSIATVAVKYILDQPGVAGSMIGVRLGLSEHIQDANAIFSLALDEDDVSSIREATAKGKDLLKVIGDCGDEYRRA</sequence>
<proteinExistence type="predicted"/>
<dbReference type="EMBL" id="CP039354">
    <property type="protein sequence ID" value="QCE09441.1"/>
    <property type="molecule type" value="Genomic_DNA"/>
</dbReference>
<dbReference type="PANTHER" id="PTHR43147:SF2">
    <property type="entry name" value="NADP-DEPENDENT OXIDOREDUCTASE DOMAIN-CONTAINING PROTEIN"/>
    <property type="match status" value="1"/>
</dbReference>
<dbReference type="Gene3D" id="1.20.120.160">
    <property type="entry name" value="HPT domain"/>
    <property type="match status" value="1"/>
</dbReference>
<dbReference type="SUPFAM" id="SSF51430">
    <property type="entry name" value="NAD(P)-linked oxidoreductase"/>
    <property type="match status" value="2"/>
</dbReference>
<evidence type="ECO:0000259" key="2">
    <source>
        <dbReference type="Pfam" id="PF00248"/>
    </source>
</evidence>
<evidence type="ECO:0000313" key="3">
    <source>
        <dbReference type="EMBL" id="QCE09441.1"/>
    </source>
</evidence>
<dbReference type="SUPFAM" id="SSF47226">
    <property type="entry name" value="Histidine-containing phosphotransfer domain, HPT domain"/>
    <property type="match status" value="1"/>
</dbReference>
<dbReference type="InterPro" id="IPR023210">
    <property type="entry name" value="NADP_OxRdtase_dom"/>
</dbReference>
<evidence type="ECO:0000256" key="1">
    <source>
        <dbReference type="SAM" id="MobiDB-lite"/>
    </source>
</evidence>
<feature type="compositionally biased region" description="Polar residues" evidence="1">
    <location>
        <begin position="146"/>
        <end position="156"/>
    </location>
</feature>
<protein>
    <submittedName>
        <fullName evidence="3">Histidine-containing phosphotransfer peotein</fullName>
    </submittedName>
</protein>
<accession>A0A4D6N9A4</accession>
<dbReference type="Gene3D" id="3.20.20.100">
    <property type="entry name" value="NADP-dependent oxidoreductase domain"/>
    <property type="match status" value="1"/>
</dbReference>
<dbReference type="AlphaFoldDB" id="A0A4D6N9A4"/>